<name>A0A4C1Y8Q3_EUMVA</name>
<accession>A0A4C1Y8Q3</accession>
<dbReference type="EMBL" id="BGZK01001103">
    <property type="protein sequence ID" value="GBP71294.1"/>
    <property type="molecule type" value="Genomic_DNA"/>
</dbReference>
<dbReference type="AlphaFoldDB" id="A0A4C1Y8Q3"/>
<dbReference type="Proteomes" id="UP000299102">
    <property type="component" value="Unassembled WGS sequence"/>
</dbReference>
<reference evidence="1 2" key="1">
    <citation type="journal article" date="2019" name="Commun. Biol.">
        <title>The bagworm genome reveals a unique fibroin gene that provides high tensile strength.</title>
        <authorList>
            <person name="Kono N."/>
            <person name="Nakamura H."/>
            <person name="Ohtoshi R."/>
            <person name="Tomita M."/>
            <person name="Numata K."/>
            <person name="Arakawa K."/>
        </authorList>
    </citation>
    <scope>NUCLEOTIDE SEQUENCE [LARGE SCALE GENOMIC DNA]</scope>
</reference>
<protein>
    <submittedName>
        <fullName evidence="1">Uncharacterized protein</fullName>
    </submittedName>
</protein>
<evidence type="ECO:0000313" key="2">
    <source>
        <dbReference type="Proteomes" id="UP000299102"/>
    </source>
</evidence>
<sequence length="139" mass="15651">MNICHRMLREELALHALETQFRGRTVTTAAFPGLWIGPPRQSTISYVTLRGGVDIVASLLFSPLINAGKAVGYLIISTQRTLYSSIKEKAHGRRLIRAGVPQGSSLSLLLYWAYQTTYRDRRLASNSRYSQTIPRFIPK</sequence>
<comment type="caution">
    <text evidence="1">The sequence shown here is derived from an EMBL/GenBank/DDBJ whole genome shotgun (WGS) entry which is preliminary data.</text>
</comment>
<keyword evidence="2" id="KW-1185">Reference proteome</keyword>
<gene>
    <name evidence="1" type="ORF">EVAR_60860_1</name>
</gene>
<organism evidence="1 2">
    <name type="scientific">Eumeta variegata</name>
    <name type="common">Bagworm moth</name>
    <name type="synonym">Eumeta japonica</name>
    <dbReference type="NCBI Taxonomy" id="151549"/>
    <lineage>
        <taxon>Eukaryota</taxon>
        <taxon>Metazoa</taxon>
        <taxon>Ecdysozoa</taxon>
        <taxon>Arthropoda</taxon>
        <taxon>Hexapoda</taxon>
        <taxon>Insecta</taxon>
        <taxon>Pterygota</taxon>
        <taxon>Neoptera</taxon>
        <taxon>Endopterygota</taxon>
        <taxon>Lepidoptera</taxon>
        <taxon>Glossata</taxon>
        <taxon>Ditrysia</taxon>
        <taxon>Tineoidea</taxon>
        <taxon>Psychidae</taxon>
        <taxon>Oiketicinae</taxon>
        <taxon>Eumeta</taxon>
    </lineage>
</organism>
<evidence type="ECO:0000313" key="1">
    <source>
        <dbReference type="EMBL" id="GBP71294.1"/>
    </source>
</evidence>
<proteinExistence type="predicted"/>